<organism evidence="1 2">
    <name type="scientific">Paramecium primaurelia</name>
    <dbReference type="NCBI Taxonomy" id="5886"/>
    <lineage>
        <taxon>Eukaryota</taxon>
        <taxon>Sar</taxon>
        <taxon>Alveolata</taxon>
        <taxon>Ciliophora</taxon>
        <taxon>Intramacronucleata</taxon>
        <taxon>Oligohymenophorea</taxon>
        <taxon>Peniculida</taxon>
        <taxon>Parameciidae</taxon>
        <taxon>Paramecium</taxon>
    </lineage>
</organism>
<proteinExistence type="predicted"/>
<reference evidence="1" key="1">
    <citation type="submission" date="2021-01" db="EMBL/GenBank/DDBJ databases">
        <authorList>
            <consortium name="Genoscope - CEA"/>
            <person name="William W."/>
        </authorList>
    </citation>
    <scope>NUCLEOTIDE SEQUENCE</scope>
</reference>
<comment type="caution">
    <text evidence="1">The sequence shown here is derived from an EMBL/GenBank/DDBJ whole genome shotgun (WGS) entry which is preliminary data.</text>
</comment>
<dbReference type="Proteomes" id="UP000688137">
    <property type="component" value="Unassembled WGS sequence"/>
</dbReference>
<name>A0A8S1L9B6_PARPR</name>
<accession>A0A8S1L9B6</accession>
<sequence length="104" mass="12088">MYAEDQQLVQLMMIAQLVFQLKDQKIMMFLFYLQPKSIGLQARETDREHLFIDQEGTADISSSSRFGIIEALVTKRLFEGLIVLYQLEKITVPDKGRNHCCITF</sequence>
<evidence type="ECO:0000313" key="2">
    <source>
        <dbReference type="Proteomes" id="UP000688137"/>
    </source>
</evidence>
<protein>
    <submittedName>
        <fullName evidence="1">Uncharacterized protein</fullName>
    </submittedName>
</protein>
<keyword evidence="2" id="KW-1185">Reference proteome</keyword>
<evidence type="ECO:0000313" key="1">
    <source>
        <dbReference type="EMBL" id="CAD8062273.1"/>
    </source>
</evidence>
<dbReference type="EMBL" id="CAJJDM010000032">
    <property type="protein sequence ID" value="CAD8062273.1"/>
    <property type="molecule type" value="Genomic_DNA"/>
</dbReference>
<dbReference type="AlphaFoldDB" id="A0A8S1L9B6"/>
<gene>
    <name evidence="1" type="ORF">PPRIM_AZ9-3.1.T0330054</name>
</gene>